<reference evidence="2 3" key="1">
    <citation type="submission" date="2020-04" db="EMBL/GenBank/DDBJ databases">
        <authorList>
            <person name="Wallbank WR R."/>
            <person name="Pardo Diaz C."/>
            <person name="Kozak K."/>
            <person name="Martin S."/>
            <person name="Jiggins C."/>
            <person name="Moest M."/>
            <person name="Warren A I."/>
            <person name="Byers J.R.P. K."/>
            <person name="Montejo-Kovacevich G."/>
            <person name="Yen C E."/>
        </authorList>
    </citation>
    <scope>NUCLEOTIDE SEQUENCE [LARGE SCALE GENOMIC DNA]</scope>
</reference>
<evidence type="ECO:0000313" key="3">
    <source>
        <dbReference type="Proteomes" id="UP000494106"/>
    </source>
</evidence>
<feature type="region of interest" description="Disordered" evidence="1">
    <location>
        <begin position="1"/>
        <end position="50"/>
    </location>
</feature>
<organism evidence="2 3">
    <name type="scientific">Arctia plantaginis</name>
    <name type="common">Wood tiger moth</name>
    <name type="synonym">Phalaena plantaginis</name>
    <dbReference type="NCBI Taxonomy" id="874455"/>
    <lineage>
        <taxon>Eukaryota</taxon>
        <taxon>Metazoa</taxon>
        <taxon>Ecdysozoa</taxon>
        <taxon>Arthropoda</taxon>
        <taxon>Hexapoda</taxon>
        <taxon>Insecta</taxon>
        <taxon>Pterygota</taxon>
        <taxon>Neoptera</taxon>
        <taxon>Endopterygota</taxon>
        <taxon>Lepidoptera</taxon>
        <taxon>Glossata</taxon>
        <taxon>Ditrysia</taxon>
        <taxon>Noctuoidea</taxon>
        <taxon>Erebidae</taxon>
        <taxon>Arctiinae</taxon>
        <taxon>Arctia</taxon>
    </lineage>
</organism>
<accession>A0A8S0Z1N2</accession>
<dbReference type="Proteomes" id="UP000494106">
    <property type="component" value="Unassembled WGS sequence"/>
</dbReference>
<evidence type="ECO:0000256" key="1">
    <source>
        <dbReference type="SAM" id="MobiDB-lite"/>
    </source>
</evidence>
<dbReference type="EMBL" id="CADEBC010000208">
    <property type="protein sequence ID" value="CAB3226077.1"/>
    <property type="molecule type" value="Genomic_DNA"/>
</dbReference>
<proteinExistence type="predicted"/>
<protein>
    <submittedName>
        <fullName evidence="2">Uncharacterized protein</fullName>
    </submittedName>
</protein>
<feature type="compositionally biased region" description="Basic residues" evidence="1">
    <location>
        <begin position="16"/>
        <end position="38"/>
    </location>
</feature>
<evidence type="ECO:0000313" key="2">
    <source>
        <dbReference type="EMBL" id="CAB3226077.1"/>
    </source>
</evidence>
<name>A0A8S0Z1N2_ARCPL</name>
<keyword evidence="3" id="KW-1185">Reference proteome</keyword>
<comment type="caution">
    <text evidence="2">The sequence shown here is derived from an EMBL/GenBank/DDBJ whole genome shotgun (WGS) entry which is preliminary data.</text>
</comment>
<gene>
    <name evidence="2" type="ORF">APLA_LOCUS2712</name>
</gene>
<sequence>MRYRKVGKIGTSAASRHIHRRSARRKRRSKRRRKNKAKTHAEHSNALRNDVQEVTVVTATKANEDEAVNLDTRLTRVIGTFQKVLVALLEMRVE</sequence>
<dbReference type="AlphaFoldDB" id="A0A8S0Z1N2"/>